<dbReference type="EMBL" id="VYQF01000003">
    <property type="protein sequence ID" value="KAA9038375.1"/>
    <property type="molecule type" value="Genomic_DNA"/>
</dbReference>
<evidence type="ECO:0000313" key="2">
    <source>
        <dbReference type="Proteomes" id="UP000326903"/>
    </source>
</evidence>
<gene>
    <name evidence="1" type="ORF">FW778_12440</name>
</gene>
<comment type="caution">
    <text evidence="1">The sequence shown here is derived from an EMBL/GenBank/DDBJ whole genome shotgun (WGS) entry which is preliminary data.</text>
</comment>
<protein>
    <submittedName>
        <fullName evidence="1">Uncharacterized protein</fullName>
    </submittedName>
</protein>
<dbReference type="AlphaFoldDB" id="A0A5J5IJ40"/>
<dbReference type="Proteomes" id="UP000326903">
    <property type="component" value="Unassembled WGS sequence"/>
</dbReference>
<organism evidence="1 2">
    <name type="scientific">Ginsengibacter hankyongi</name>
    <dbReference type="NCBI Taxonomy" id="2607284"/>
    <lineage>
        <taxon>Bacteria</taxon>
        <taxon>Pseudomonadati</taxon>
        <taxon>Bacteroidota</taxon>
        <taxon>Chitinophagia</taxon>
        <taxon>Chitinophagales</taxon>
        <taxon>Chitinophagaceae</taxon>
        <taxon>Ginsengibacter</taxon>
    </lineage>
</organism>
<evidence type="ECO:0000313" key="1">
    <source>
        <dbReference type="EMBL" id="KAA9038375.1"/>
    </source>
</evidence>
<dbReference type="RefSeq" id="WP_150415050.1">
    <property type="nucleotide sequence ID" value="NZ_VYQF01000003.1"/>
</dbReference>
<reference evidence="1 2" key="1">
    <citation type="submission" date="2019-09" db="EMBL/GenBank/DDBJ databases">
        <title>Draft genome sequence of Ginsengibacter sp. BR5-29.</title>
        <authorList>
            <person name="Im W.-T."/>
        </authorList>
    </citation>
    <scope>NUCLEOTIDE SEQUENCE [LARGE SCALE GENOMIC DNA]</scope>
    <source>
        <strain evidence="1 2">BR5-29</strain>
    </source>
</reference>
<name>A0A5J5IJ40_9BACT</name>
<proteinExistence type="predicted"/>
<accession>A0A5J5IJ40</accession>
<sequence>MKDKIQRLAVQVSFEQPPEKETPFIGFLFLCNGLLLQQQYVKNNILEFNLGDTPGVAGQSNIDIKQLRLVIAPASDKTIEKVSTIEELEGFKPYEPILQTNADGNVSILPVPAAVSQFWPFCNCRVTGKVSKWFHVGNKWVDRSVCRARVHICEIDSIWWWIYRIPDYIIAKIPEAILNPKEIIKFPIPIPDPPPFLLNETNVLTRQQMQNIFKTRSVEETQTAAVASLPELSMEIRQNLVSGNLNLIRDTIAKNYAILHPWFCIWPWWWPYFYRCKELAIVYTDANGRFDTNVSYWCFGDKPDIYIWVEYLINGVWTTVYNPPVPCNTFWDYACGTNINIHITDPRVPGNCCCDCPIPGELVWIRSIGSTSVAHINQASYLQSPPGQLVSYDRIGLTDAAAIYDDFLVTTVGDFKRPFGGSPTVYMGFGSDLPNSGIYYYRWRYKQVANAQLNPVSDSYKALEPIGGVVNKGYEYTYIDSHGDTQFGANSVKLGPFTVGSNDNLYIIPPVQPYMAPFNVPETSPLWHEQTYNMNTISFDSNQLKNWLLAGGDGLYEFELQLFDQAGNLLSNIPKATFKIPDYNDADFSVNAPDELLENPTISTANAYNMLMRIDNGQCNADIFTVKVNGSPASIDCCGFVNYKPGGVDADLELSFLATQPNNFAVFSFGVVKGTCGDVPIADASGMVIDSASGYTLSGGIYDKHFTPADLLGTCYGDGTGKAAFAETLSVIAMATDGTFRVRNDAGKVAAFALEP</sequence>
<keyword evidence="2" id="KW-1185">Reference proteome</keyword>